<protein>
    <recommendedName>
        <fullName evidence="6">Putative tRNA (cytidine(34)-2'-O)-methyltransferase</fullName>
        <ecNumber evidence="6">2.1.1.207</ecNumber>
    </recommendedName>
    <alternativeName>
        <fullName evidence="6">tRNA (cytidine/uridine-2'-O-)-methyltransferase</fullName>
    </alternativeName>
</protein>
<comment type="subcellular location">
    <subcellularLocation>
        <location evidence="6">Cytoplasm</location>
    </subcellularLocation>
</comment>
<dbReference type="SUPFAM" id="SSF75217">
    <property type="entry name" value="alpha/beta knot"/>
    <property type="match status" value="1"/>
</dbReference>
<dbReference type="PIRSF" id="PIRSF029256">
    <property type="entry name" value="SpoU_TrmH_prd"/>
    <property type="match status" value="1"/>
</dbReference>
<dbReference type="GO" id="GO:0005737">
    <property type="term" value="C:cytoplasm"/>
    <property type="evidence" value="ECO:0007669"/>
    <property type="project" value="UniProtKB-SubCell"/>
</dbReference>
<dbReference type="GO" id="GO:0141098">
    <property type="term" value="F:tRNA (cytidine(34)-2'-O)-methyltransferase activity"/>
    <property type="evidence" value="ECO:0007669"/>
    <property type="project" value="RHEA"/>
</dbReference>
<dbReference type="PANTHER" id="PTHR42971:SF1">
    <property type="entry name" value="TRNA (CYTIDINE(34)-2'-O)-METHYLTRANSFERASE"/>
    <property type="match status" value="1"/>
</dbReference>
<sequence length="167" mass="19005">MHMPHPVQQNRHRILDDPALNIALYQPEIPANTGNIARLCGAAQMRLHLIHPLGFKVDDKHLKRAGLDYWREVDVRHHQSFDAFIDHINGKGNLFGFSRHVTDLYTEADVKHGDYLLFGKESVGLPLAIREAYACFSIPIWGEVRSLNLSTSAGIVAYHFLHRMGKF</sequence>
<comment type="similarity">
    <text evidence="6">Belongs to the class IV-like SAM-binding methyltransferase superfamily. RNA methyltransferase TrmH family. TrmL subfamily.</text>
</comment>
<evidence type="ECO:0000313" key="9">
    <source>
        <dbReference type="EMBL" id="SPD74941.1"/>
    </source>
</evidence>
<keyword evidence="4 6" id="KW-0949">S-adenosyl-L-methionine</keyword>
<name>A0A445N014_9BACT</name>
<dbReference type="CDD" id="cd18094">
    <property type="entry name" value="SpoU-like_TrmL"/>
    <property type="match status" value="1"/>
</dbReference>
<dbReference type="PANTHER" id="PTHR42971">
    <property type="entry name" value="TRNA (CYTIDINE(34)-2'-O)-METHYLTRANSFERASE"/>
    <property type="match status" value="1"/>
</dbReference>
<proteinExistence type="inferred from homology"/>
<dbReference type="GO" id="GO:0003723">
    <property type="term" value="F:RNA binding"/>
    <property type="evidence" value="ECO:0007669"/>
    <property type="project" value="InterPro"/>
</dbReference>
<evidence type="ECO:0000256" key="6">
    <source>
        <dbReference type="HAMAP-Rule" id="MF_01885"/>
    </source>
</evidence>
<evidence type="ECO:0000256" key="7">
    <source>
        <dbReference type="PIRSR" id="PIRSR029256-1"/>
    </source>
</evidence>
<dbReference type="InterPro" id="IPR029028">
    <property type="entry name" value="Alpha/beta_knot_MTases"/>
</dbReference>
<dbReference type="GO" id="GO:0141102">
    <property type="term" value="F:tRNA (5-carboxymethylaminomethyluridine(34)-2'-O)-methyltransferase activity"/>
    <property type="evidence" value="ECO:0007669"/>
    <property type="project" value="RHEA"/>
</dbReference>
<gene>
    <name evidence="9" type="ORF">PITCH_A390038</name>
</gene>
<comment type="function">
    <text evidence="6">Could methylate the ribose at the nucleotide 34 wobble position in tRNA.</text>
</comment>
<dbReference type="InterPro" id="IPR029026">
    <property type="entry name" value="tRNA_m1G_MTases_N"/>
</dbReference>
<dbReference type="HAMAP" id="MF_01885">
    <property type="entry name" value="tRNA_methyltr_TrmL"/>
    <property type="match status" value="1"/>
</dbReference>
<organism evidence="9">
    <name type="scientific">uncultured Desulfobacterium sp</name>
    <dbReference type="NCBI Taxonomy" id="201089"/>
    <lineage>
        <taxon>Bacteria</taxon>
        <taxon>Pseudomonadati</taxon>
        <taxon>Thermodesulfobacteriota</taxon>
        <taxon>Desulfobacteria</taxon>
        <taxon>Desulfobacterales</taxon>
        <taxon>Desulfobacteriaceae</taxon>
        <taxon>Desulfobacterium</taxon>
        <taxon>environmental samples</taxon>
    </lineage>
</organism>
<comment type="catalytic activity">
    <reaction evidence="6">
        <text>cytidine(34) in tRNA + S-adenosyl-L-methionine = 2'-O-methylcytidine(34) in tRNA + S-adenosyl-L-homocysteine + H(+)</text>
        <dbReference type="Rhea" id="RHEA:43084"/>
        <dbReference type="Rhea" id="RHEA-COMP:10331"/>
        <dbReference type="Rhea" id="RHEA-COMP:10332"/>
        <dbReference type="ChEBI" id="CHEBI:15378"/>
        <dbReference type="ChEBI" id="CHEBI:57856"/>
        <dbReference type="ChEBI" id="CHEBI:59789"/>
        <dbReference type="ChEBI" id="CHEBI:74495"/>
        <dbReference type="ChEBI" id="CHEBI:82748"/>
        <dbReference type="EC" id="2.1.1.207"/>
    </reaction>
</comment>
<reference evidence="9" key="1">
    <citation type="submission" date="2018-01" db="EMBL/GenBank/DDBJ databases">
        <authorList>
            <person name="Regsiter A."/>
            <person name="William W."/>
        </authorList>
    </citation>
    <scope>NUCLEOTIDE SEQUENCE</scope>
    <source>
        <strain evidence="9">TRIP AH-1</strain>
    </source>
</reference>
<dbReference type="InterPro" id="IPR016914">
    <property type="entry name" value="TrmL"/>
</dbReference>
<feature type="binding site" evidence="6 7">
    <location>
        <position position="138"/>
    </location>
    <ligand>
        <name>S-adenosyl-L-methionine</name>
        <dbReference type="ChEBI" id="CHEBI:59789"/>
    </ligand>
</feature>
<feature type="binding site" evidence="6 7">
    <location>
        <position position="119"/>
    </location>
    <ligand>
        <name>S-adenosyl-L-methionine</name>
        <dbReference type="ChEBI" id="CHEBI:59789"/>
    </ligand>
</feature>
<comment type="catalytic activity">
    <reaction evidence="6">
        <text>5-carboxymethylaminomethyluridine(34) in tRNA(Leu) + S-adenosyl-L-methionine = 5-carboxymethylaminomethyl-2'-O-methyluridine(34) in tRNA(Leu) + S-adenosyl-L-homocysteine + H(+)</text>
        <dbReference type="Rhea" id="RHEA:43088"/>
        <dbReference type="Rhea" id="RHEA-COMP:10333"/>
        <dbReference type="Rhea" id="RHEA-COMP:10334"/>
        <dbReference type="ChEBI" id="CHEBI:15378"/>
        <dbReference type="ChEBI" id="CHEBI:57856"/>
        <dbReference type="ChEBI" id="CHEBI:59789"/>
        <dbReference type="ChEBI" id="CHEBI:74508"/>
        <dbReference type="ChEBI" id="CHEBI:74511"/>
        <dbReference type="EC" id="2.1.1.207"/>
    </reaction>
</comment>
<accession>A0A445N014</accession>
<evidence type="ECO:0000256" key="1">
    <source>
        <dbReference type="ARBA" id="ARBA00022490"/>
    </source>
</evidence>
<keyword evidence="3 6" id="KW-0808">Transferase</keyword>
<keyword evidence="1 6" id="KW-0963">Cytoplasm</keyword>
<evidence type="ECO:0000259" key="8">
    <source>
        <dbReference type="Pfam" id="PF00588"/>
    </source>
</evidence>
<feature type="binding site" evidence="6 7">
    <location>
        <position position="146"/>
    </location>
    <ligand>
        <name>S-adenosyl-L-methionine</name>
        <dbReference type="ChEBI" id="CHEBI:59789"/>
    </ligand>
</feature>
<keyword evidence="2 6" id="KW-0489">Methyltransferase</keyword>
<dbReference type="InterPro" id="IPR001537">
    <property type="entry name" value="SpoU_MeTrfase"/>
</dbReference>
<evidence type="ECO:0000256" key="2">
    <source>
        <dbReference type="ARBA" id="ARBA00022603"/>
    </source>
</evidence>
<evidence type="ECO:0000256" key="4">
    <source>
        <dbReference type="ARBA" id="ARBA00022691"/>
    </source>
</evidence>
<feature type="domain" description="tRNA/rRNA methyltransferase SpoU type" evidence="8">
    <location>
        <begin position="20"/>
        <end position="158"/>
    </location>
</feature>
<dbReference type="EMBL" id="OJIN01000180">
    <property type="protein sequence ID" value="SPD74941.1"/>
    <property type="molecule type" value="Genomic_DNA"/>
</dbReference>
<dbReference type="GO" id="GO:0002130">
    <property type="term" value="P:wobble position ribose methylation"/>
    <property type="evidence" value="ECO:0007669"/>
    <property type="project" value="TreeGrafter"/>
</dbReference>
<evidence type="ECO:0000256" key="5">
    <source>
        <dbReference type="ARBA" id="ARBA00022694"/>
    </source>
</evidence>
<dbReference type="EC" id="2.1.1.207" evidence="6"/>
<comment type="caution">
    <text evidence="6">Lacks conserved residue(s) required for the propagation of feature annotation.</text>
</comment>
<evidence type="ECO:0000256" key="3">
    <source>
        <dbReference type="ARBA" id="ARBA00022679"/>
    </source>
</evidence>
<keyword evidence="5 6" id="KW-0819">tRNA processing</keyword>
<dbReference type="Pfam" id="PF00588">
    <property type="entry name" value="SpoU_methylase"/>
    <property type="match status" value="1"/>
</dbReference>
<dbReference type="Gene3D" id="3.40.1280.10">
    <property type="match status" value="1"/>
</dbReference>
<dbReference type="AlphaFoldDB" id="A0A445N014"/>